<evidence type="ECO:0008006" key="4">
    <source>
        <dbReference type="Google" id="ProtNLM"/>
    </source>
</evidence>
<evidence type="ECO:0000313" key="3">
    <source>
        <dbReference type="Proteomes" id="UP000199109"/>
    </source>
</evidence>
<keyword evidence="1" id="KW-0812">Transmembrane</keyword>
<dbReference type="Proteomes" id="UP000199109">
    <property type="component" value="Unassembled WGS sequence"/>
</dbReference>
<feature type="transmembrane region" description="Helical" evidence="1">
    <location>
        <begin position="138"/>
        <end position="156"/>
    </location>
</feature>
<evidence type="ECO:0000256" key="1">
    <source>
        <dbReference type="SAM" id="Phobius"/>
    </source>
</evidence>
<dbReference type="AlphaFoldDB" id="A0A1G6Y439"/>
<protein>
    <recommendedName>
        <fullName evidence="4">DUF4271 domain-containing protein</fullName>
    </recommendedName>
</protein>
<dbReference type="EMBL" id="FNAO01000002">
    <property type="protein sequence ID" value="SDD85062.1"/>
    <property type="molecule type" value="Genomic_DNA"/>
</dbReference>
<feature type="transmembrane region" description="Helical" evidence="1">
    <location>
        <begin position="13"/>
        <end position="37"/>
    </location>
</feature>
<organism evidence="2 3">
    <name type="scientific">Pricia antarctica</name>
    <dbReference type="NCBI Taxonomy" id="641691"/>
    <lineage>
        <taxon>Bacteria</taxon>
        <taxon>Pseudomonadati</taxon>
        <taxon>Bacteroidota</taxon>
        <taxon>Flavobacteriia</taxon>
        <taxon>Flavobacteriales</taxon>
        <taxon>Flavobacteriaceae</taxon>
        <taxon>Pricia</taxon>
    </lineage>
</organism>
<feature type="transmembrane region" description="Helical" evidence="1">
    <location>
        <begin position="194"/>
        <end position="216"/>
    </location>
</feature>
<gene>
    <name evidence="2" type="ORF">SAMN05421636_102105</name>
</gene>
<sequence>MEPILRTADTADWITIILLSSILLLVLAKSFFYSRFLNFIILPFNNKYIFMYNKKEKLINWFHIFFTFFQLINFSLFVFFAGKIFFDTAENGYPFMYPIILGCILGFILIKVVLQLANGFIFGSNKAISELIFKKLSYLNYTGLVMFLANLLLAYVARDSQIVVFVAIFLILLINVIGWITLLRNHQKFITNYFFYFILYLCALEISPFIIIGSYLKN</sequence>
<keyword evidence="3" id="KW-1185">Reference proteome</keyword>
<dbReference type="RefSeq" id="WP_091865824.1">
    <property type="nucleotide sequence ID" value="NZ_FNAO01000002.1"/>
</dbReference>
<dbReference type="Pfam" id="PF14093">
    <property type="entry name" value="DUF4271"/>
    <property type="match status" value="1"/>
</dbReference>
<feature type="transmembrane region" description="Helical" evidence="1">
    <location>
        <begin position="58"/>
        <end position="80"/>
    </location>
</feature>
<feature type="transmembrane region" description="Helical" evidence="1">
    <location>
        <begin position="95"/>
        <end position="117"/>
    </location>
</feature>
<dbReference type="InterPro" id="IPR025367">
    <property type="entry name" value="DUF4271"/>
</dbReference>
<dbReference type="STRING" id="641691.SAMN05421636_102105"/>
<name>A0A1G6Y439_9FLAO</name>
<feature type="transmembrane region" description="Helical" evidence="1">
    <location>
        <begin position="162"/>
        <end position="182"/>
    </location>
</feature>
<keyword evidence="1" id="KW-1133">Transmembrane helix</keyword>
<dbReference type="OrthoDB" id="1438590at2"/>
<proteinExistence type="predicted"/>
<evidence type="ECO:0000313" key="2">
    <source>
        <dbReference type="EMBL" id="SDD85062.1"/>
    </source>
</evidence>
<reference evidence="2 3" key="1">
    <citation type="submission" date="2016-10" db="EMBL/GenBank/DDBJ databases">
        <authorList>
            <person name="de Groot N.N."/>
        </authorList>
    </citation>
    <scope>NUCLEOTIDE SEQUENCE [LARGE SCALE GENOMIC DNA]</scope>
    <source>
        <strain evidence="2 3">DSM 23421</strain>
    </source>
</reference>
<accession>A0A1G6Y439</accession>
<keyword evidence="1" id="KW-0472">Membrane</keyword>